<protein>
    <recommendedName>
        <fullName evidence="2">UGGT thioredoxin-like domain-containing protein</fullName>
    </recommendedName>
</protein>
<dbReference type="GO" id="GO:0005783">
    <property type="term" value="C:endoplasmic reticulum"/>
    <property type="evidence" value="ECO:0007669"/>
    <property type="project" value="TreeGrafter"/>
</dbReference>
<dbReference type="OrthoDB" id="27683at2759"/>
<proteinExistence type="predicted"/>
<dbReference type="EMBL" id="LXPE01000005">
    <property type="protein sequence ID" value="OBA27995.1"/>
    <property type="molecule type" value="Genomic_DNA"/>
</dbReference>
<evidence type="ECO:0000313" key="4">
    <source>
        <dbReference type="Proteomes" id="UP000092321"/>
    </source>
</evidence>
<evidence type="ECO:0000256" key="1">
    <source>
        <dbReference type="SAM" id="SignalP"/>
    </source>
</evidence>
<dbReference type="GO" id="GO:0018279">
    <property type="term" value="P:protein N-linked glycosylation via asparagine"/>
    <property type="evidence" value="ECO:0007669"/>
    <property type="project" value="TreeGrafter"/>
</dbReference>
<feature type="chain" id="PRO_5008598762" description="UGGT thioredoxin-like domain-containing protein" evidence="1">
    <location>
        <begin position="25"/>
        <end position="792"/>
    </location>
</feature>
<feature type="signal peptide" evidence="1">
    <location>
        <begin position="1"/>
        <end position="24"/>
    </location>
</feature>
<comment type="caution">
    <text evidence="3">The sequence shown here is derived from an EMBL/GenBank/DDBJ whole genome shotgun (WGS) entry which is preliminary data.</text>
</comment>
<dbReference type="InterPro" id="IPR009448">
    <property type="entry name" value="UDP-g_GGtrans"/>
</dbReference>
<accession>A0A1B7TH60</accession>
<reference evidence="4" key="1">
    <citation type="journal article" date="2016" name="Proc. Natl. Acad. Sci. U.S.A.">
        <title>Comparative genomics of biotechnologically important yeasts.</title>
        <authorList>
            <person name="Riley R."/>
            <person name="Haridas S."/>
            <person name="Wolfe K.H."/>
            <person name="Lopes M.R."/>
            <person name="Hittinger C.T."/>
            <person name="Goeker M."/>
            <person name="Salamov A.A."/>
            <person name="Wisecaver J.H."/>
            <person name="Long T.M."/>
            <person name="Calvey C.H."/>
            <person name="Aerts A.L."/>
            <person name="Barry K.W."/>
            <person name="Choi C."/>
            <person name="Clum A."/>
            <person name="Coughlan A.Y."/>
            <person name="Deshpande S."/>
            <person name="Douglass A.P."/>
            <person name="Hanson S.J."/>
            <person name="Klenk H.-P."/>
            <person name="LaButti K.M."/>
            <person name="Lapidus A."/>
            <person name="Lindquist E.A."/>
            <person name="Lipzen A.M."/>
            <person name="Meier-Kolthoff J.P."/>
            <person name="Ohm R.A."/>
            <person name="Otillar R.P."/>
            <person name="Pangilinan J.L."/>
            <person name="Peng Y."/>
            <person name="Rokas A."/>
            <person name="Rosa C.A."/>
            <person name="Scheuner C."/>
            <person name="Sibirny A.A."/>
            <person name="Slot J.C."/>
            <person name="Stielow J.B."/>
            <person name="Sun H."/>
            <person name="Kurtzman C.P."/>
            <person name="Blackwell M."/>
            <person name="Grigoriev I.V."/>
            <person name="Jeffries T.W."/>
        </authorList>
    </citation>
    <scope>NUCLEOTIDE SEQUENCE [LARGE SCALE GENOMIC DNA]</scope>
    <source>
        <strain evidence="4">NRRL Y-1626</strain>
    </source>
</reference>
<feature type="non-terminal residue" evidence="3">
    <location>
        <position position="792"/>
    </location>
</feature>
<dbReference type="PANTHER" id="PTHR11226">
    <property type="entry name" value="UDP-GLUCOSE GLYCOPROTEIN:GLUCOSYLTRANSFERASE"/>
    <property type="match status" value="1"/>
</dbReference>
<evidence type="ECO:0000313" key="3">
    <source>
        <dbReference type="EMBL" id="OBA27995.1"/>
    </source>
</evidence>
<dbReference type="Pfam" id="PF18402">
    <property type="entry name" value="Thioredoxin_14"/>
    <property type="match status" value="1"/>
</dbReference>
<keyword evidence="1" id="KW-0732">Signal</keyword>
<dbReference type="GO" id="GO:0051082">
    <property type="term" value="F:unfolded protein binding"/>
    <property type="evidence" value="ECO:0007669"/>
    <property type="project" value="TreeGrafter"/>
</dbReference>
<dbReference type="InterPro" id="IPR040692">
    <property type="entry name" value="UGGT_TRXL_3"/>
</dbReference>
<gene>
    <name evidence="3" type="ORF">HANVADRAFT_1081</name>
</gene>
<organism evidence="3 4">
    <name type="scientific">Hanseniaspora valbyensis NRRL Y-1626</name>
    <dbReference type="NCBI Taxonomy" id="766949"/>
    <lineage>
        <taxon>Eukaryota</taxon>
        <taxon>Fungi</taxon>
        <taxon>Dikarya</taxon>
        <taxon>Ascomycota</taxon>
        <taxon>Saccharomycotina</taxon>
        <taxon>Saccharomycetes</taxon>
        <taxon>Saccharomycodales</taxon>
        <taxon>Saccharomycodaceae</taxon>
        <taxon>Hanseniaspora</taxon>
    </lineage>
</organism>
<dbReference type="GO" id="GO:0003980">
    <property type="term" value="F:UDP-glucose:glycoprotein glucosyltransferase activity"/>
    <property type="evidence" value="ECO:0007669"/>
    <property type="project" value="InterPro"/>
</dbReference>
<name>A0A1B7TH60_9ASCO</name>
<keyword evidence="4" id="KW-1185">Reference proteome</keyword>
<sequence>MLLKRLPWLLFCLISWLTNNFICASDSSTSSNGDEKDISIFENLKIWNSFIKIYPLLDTVSTKSYSINKQLITNEIVQLISGEQINNNDEDEEDVDQETKSLNKQVYKLLYDETPIIANMFRLYYKLPLPTILNKSPFKEPRFFLNGKKHSLDEIYYLKSDQLQKPSDFIKHIDQPVIKMDNSDGDIVEKYDSASLVELHCGLDDEFFELFVMEAIDGKFDLIWFDTSNITSSPKKIDKDFDPNSLYEVKYENGKKAVFNGSKVISDSIFTEKQRKNKKGFLYNLDLTLCLDAISKHEQDPWASLDTMFNDINEVVLQDKQQEKQRVFNPEKNDILADKEKIKSELNELKQSGISYDNLGLYINGIPMQPSHLSKYGLMETLVEELINFEGLKSAIRKVFPQMPSVSVESVKQILLEYGIMSQKLALFNQPRKFNLMRTNEESNCVLFVNDLEKDEQYESLPGDLSLFLESNHEKEFPSIKENWNDIVFVLNFDNENMITDFVRVINVISNGFPQRIGFIPMTDDLDLLNKILQVYNNPVKLSNLLVDQDSIAVQEDLIKEASNLKSRIHTLINKMNIEDPEALIVNGEIFPFRSNSWNYYITTVMNKDIQFIKSYLRTLLNNGEVLDHDETKLRDILYSEAFPFIERDLTFTPDYFGDSAITRTNYDFILEFREVGTVFEFTKNTEYEIIHALTLVADFSDISEWKSIYNLMQNELYGMKIRLITLTDPKDKNWLKLQDLVLGDQETFLKYIQQKSSKKNLTKKKLVKQTVDFSNWLLDLSYPQLQSTRFV</sequence>
<dbReference type="AlphaFoldDB" id="A0A1B7TH60"/>
<dbReference type="Proteomes" id="UP000092321">
    <property type="component" value="Unassembled WGS sequence"/>
</dbReference>
<evidence type="ECO:0000259" key="2">
    <source>
        <dbReference type="Pfam" id="PF18402"/>
    </source>
</evidence>
<dbReference type="GO" id="GO:0036503">
    <property type="term" value="P:ERAD pathway"/>
    <property type="evidence" value="ECO:0007669"/>
    <property type="project" value="TreeGrafter"/>
</dbReference>
<dbReference type="PANTHER" id="PTHR11226:SF0">
    <property type="entry name" value="UDP-GLUCOSE:GLYCOPROTEIN GLUCOSYLTRANSFERASE"/>
    <property type="match status" value="1"/>
</dbReference>
<feature type="domain" description="UGGT thioredoxin-like" evidence="2">
    <location>
        <begin position="438"/>
        <end position="618"/>
    </location>
</feature>